<dbReference type="OrthoDB" id="1706811at2759"/>
<proteinExistence type="predicted"/>
<evidence type="ECO:0000256" key="1">
    <source>
        <dbReference type="SAM" id="Phobius"/>
    </source>
</evidence>
<dbReference type="AlphaFoldDB" id="A0A5J5AY62"/>
<keyword evidence="1" id="KW-0812">Transmembrane</keyword>
<evidence type="ECO:0000313" key="3">
    <source>
        <dbReference type="Proteomes" id="UP000325577"/>
    </source>
</evidence>
<accession>A0A5J5AY62</accession>
<reference evidence="2 3" key="1">
    <citation type="submission" date="2019-09" db="EMBL/GenBank/DDBJ databases">
        <title>A chromosome-level genome assembly of the Chinese tupelo Nyssa sinensis.</title>
        <authorList>
            <person name="Yang X."/>
            <person name="Kang M."/>
            <person name="Yang Y."/>
            <person name="Xiong H."/>
            <person name="Wang M."/>
            <person name="Zhang Z."/>
            <person name="Wang Z."/>
            <person name="Wu H."/>
            <person name="Ma T."/>
            <person name="Liu J."/>
            <person name="Xi Z."/>
        </authorList>
    </citation>
    <scope>NUCLEOTIDE SEQUENCE [LARGE SCALE GENOMIC DNA]</scope>
    <source>
        <strain evidence="2">J267</strain>
        <tissue evidence="2">Leaf</tissue>
    </source>
</reference>
<keyword evidence="1" id="KW-0472">Membrane</keyword>
<organism evidence="2 3">
    <name type="scientific">Nyssa sinensis</name>
    <dbReference type="NCBI Taxonomy" id="561372"/>
    <lineage>
        <taxon>Eukaryota</taxon>
        <taxon>Viridiplantae</taxon>
        <taxon>Streptophyta</taxon>
        <taxon>Embryophyta</taxon>
        <taxon>Tracheophyta</taxon>
        <taxon>Spermatophyta</taxon>
        <taxon>Magnoliopsida</taxon>
        <taxon>eudicotyledons</taxon>
        <taxon>Gunneridae</taxon>
        <taxon>Pentapetalae</taxon>
        <taxon>asterids</taxon>
        <taxon>Cornales</taxon>
        <taxon>Nyssaceae</taxon>
        <taxon>Nyssa</taxon>
    </lineage>
</organism>
<sequence length="244" mass="27585">MSGENSIVRFNGKNYACWEFQFRIFVKGKKLWGHLDESSKAPTDPKELSSWEGRDATITFWLLSFIEPHMVNNLCGFTTVPKEALAALQAVHFESQRDQFLMKPQPEFESARAGLINRTHVPSLEVCLGELLREEQRLTSQLGLAQDAGGSEMVNVAYAAQGRGRSRSPSQCYSCKEIGHIAARNSAIIARRRVISLRIVVYALRIDPLLLFILLFSPLLCLHLPLCPLFRVLLPTLLQSRFNR</sequence>
<protein>
    <submittedName>
        <fullName evidence="2">Uncharacterized protein</fullName>
    </submittedName>
</protein>
<gene>
    <name evidence="2" type="ORF">F0562_030367</name>
</gene>
<evidence type="ECO:0000313" key="2">
    <source>
        <dbReference type="EMBL" id="KAA8535364.1"/>
    </source>
</evidence>
<keyword evidence="1" id="KW-1133">Transmembrane helix</keyword>
<feature type="transmembrane region" description="Helical" evidence="1">
    <location>
        <begin position="209"/>
        <end position="234"/>
    </location>
</feature>
<name>A0A5J5AY62_9ASTE</name>
<keyword evidence="3" id="KW-1185">Reference proteome</keyword>
<dbReference type="EMBL" id="CM018040">
    <property type="protein sequence ID" value="KAA8535364.1"/>
    <property type="molecule type" value="Genomic_DNA"/>
</dbReference>
<dbReference type="Proteomes" id="UP000325577">
    <property type="component" value="Linkage Group LG17"/>
</dbReference>